<gene>
    <name evidence="1" type="ORF">PoB_004886800</name>
</gene>
<accession>A0AAV4BU80</accession>
<proteinExistence type="predicted"/>
<evidence type="ECO:0000313" key="2">
    <source>
        <dbReference type="Proteomes" id="UP000735302"/>
    </source>
</evidence>
<dbReference type="Proteomes" id="UP000735302">
    <property type="component" value="Unassembled WGS sequence"/>
</dbReference>
<keyword evidence="2" id="KW-1185">Reference proteome</keyword>
<organism evidence="1 2">
    <name type="scientific">Plakobranchus ocellatus</name>
    <dbReference type="NCBI Taxonomy" id="259542"/>
    <lineage>
        <taxon>Eukaryota</taxon>
        <taxon>Metazoa</taxon>
        <taxon>Spiralia</taxon>
        <taxon>Lophotrochozoa</taxon>
        <taxon>Mollusca</taxon>
        <taxon>Gastropoda</taxon>
        <taxon>Heterobranchia</taxon>
        <taxon>Euthyneura</taxon>
        <taxon>Panpulmonata</taxon>
        <taxon>Sacoglossa</taxon>
        <taxon>Placobranchoidea</taxon>
        <taxon>Plakobranchidae</taxon>
        <taxon>Plakobranchus</taxon>
    </lineage>
</organism>
<name>A0AAV4BU80_9GAST</name>
<evidence type="ECO:0000313" key="1">
    <source>
        <dbReference type="EMBL" id="GFO22363.1"/>
    </source>
</evidence>
<comment type="caution">
    <text evidence="1">The sequence shown here is derived from an EMBL/GenBank/DDBJ whole genome shotgun (WGS) entry which is preliminary data.</text>
</comment>
<dbReference type="EMBL" id="BLXT01005381">
    <property type="protein sequence ID" value="GFO22363.1"/>
    <property type="molecule type" value="Genomic_DNA"/>
</dbReference>
<protein>
    <submittedName>
        <fullName evidence="1">Uncharacterized protein</fullName>
    </submittedName>
</protein>
<dbReference type="AlphaFoldDB" id="A0AAV4BU80"/>
<sequence length="95" mass="10830">MSAHSQRPIQFAFKLRQYVRALTTTNTVRIQTAPICLPTHNHQYSSHSNSTNMSAHSQPPVQFAFKLYQNVCPLTTTSTVRIQTPPICPRTQNYK</sequence>
<reference evidence="1 2" key="1">
    <citation type="journal article" date="2021" name="Elife">
        <title>Chloroplast acquisition without the gene transfer in kleptoplastic sea slugs, Plakobranchus ocellatus.</title>
        <authorList>
            <person name="Maeda T."/>
            <person name="Takahashi S."/>
            <person name="Yoshida T."/>
            <person name="Shimamura S."/>
            <person name="Takaki Y."/>
            <person name="Nagai Y."/>
            <person name="Toyoda A."/>
            <person name="Suzuki Y."/>
            <person name="Arimoto A."/>
            <person name="Ishii H."/>
            <person name="Satoh N."/>
            <person name="Nishiyama T."/>
            <person name="Hasebe M."/>
            <person name="Maruyama T."/>
            <person name="Minagawa J."/>
            <person name="Obokata J."/>
            <person name="Shigenobu S."/>
        </authorList>
    </citation>
    <scope>NUCLEOTIDE SEQUENCE [LARGE SCALE GENOMIC DNA]</scope>
</reference>